<dbReference type="KEGG" id="acab:QRX50_49045"/>
<keyword evidence="2" id="KW-1185">Reference proteome</keyword>
<gene>
    <name evidence="1" type="ORF">QRX50_49045</name>
</gene>
<dbReference type="EMBL" id="CP127294">
    <property type="protein sequence ID" value="WIX79185.1"/>
    <property type="molecule type" value="Genomic_DNA"/>
</dbReference>
<protein>
    <submittedName>
        <fullName evidence="1">Uncharacterized protein</fullName>
    </submittedName>
</protein>
<proteinExistence type="predicted"/>
<accession>A0A9Y2IHD9</accession>
<name>A0A9Y2IHD9_9PSEU</name>
<evidence type="ECO:0000313" key="2">
    <source>
        <dbReference type="Proteomes" id="UP001236014"/>
    </source>
</evidence>
<organism evidence="1 2">
    <name type="scientific">Amycolatopsis carbonis</name>
    <dbReference type="NCBI Taxonomy" id="715471"/>
    <lineage>
        <taxon>Bacteria</taxon>
        <taxon>Bacillati</taxon>
        <taxon>Actinomycetota</taxon>
        <taxon>Actinomycetes</taxon>
        <taxon>Pseudonocardiales</taxon>
        <taxon>Pseudonocardiaceae</taxon>
        <taxon>Amycolatopsis</taxon>
    </lineage>
</organism>
<evidence type="ECO:0000313" key="1">
    <source>
        <dbReference type="EMBL" id="WIX79185.1"/>
    </source>
</evidence>
<sequence length="235" mass="25930">MREVLRHWVHGSPLSALSGDRVDVAQFIEADVIYRLVWGMEAARVYEAAQSNADADTLSGSAVTAIETGTFNRAASVLIRSGFDHRLAAISAVTSTNATFDSAASMRQWIDDLGPAQTLSADWPTPGSRSAWETFVNPSRTRRSRRWSRQTEDLDDVTWYGTAPEPGNWLRVTDAAPDKIKIWSTGFDLLGEAAVLLNHERQGVLRAQRHHADTGIRLRYRGPNDLLPSTPSTDA</sequence>
<reference evidence="1 2" key="1">
    <citation type="submission" date="2023-06" db="EMBL/GenBank/DDBJ databases">
        <authorList>
            <person name="Oyuntsetseg B."/>
            <person name="Kim S.B."/>
        </authorList>
    </citation>
    <scope>NUCLEOTIDE SEQUENCE [LARGE SCALE GENOMIC DNA]</scope>
    <source>
        <strain evidence="1 2">2-15</strain>
    </source>
</reference>
<dbReference type="Proteomes" id="UP001236014">
    <property type="component" value="Chromosome"/>
</dbReference>
<dbReference type="RefSeq" id="WP_285969877.1">
    <property type="nucleotide sequence ID" value="NZ_CP127294.1"/>
</dbReference>
<dbReference type="AlphaFoldDB" id="A0A9Y2IHD9"/>